<dbReference type="AlphaFoldDB" id="A0A3B0UGY4"/>
<evidence type="ECO:0000259" key="1">
    <source>
        <dbReference type="PROSITE" id="PS51724"/>
    </source>
</evidence>
<accession>A0A3B0UGY4</accession>
<proteinExistence type="predicted"/>
<dbReference type="PROSITE" id="PS51724">
    <property type="entry name" value="SPOR"/>
    <property type="match status" value="1"/>
</dbReference>
<reference evidence="2" key="1">
    <citation type="submission" date="2018-06" db="EMBL/GenBank/DDBJ databases">
        <authorList>
            <person name="Zhirakovskaya E."/>
        </authorList>
    </citation>
    <scope>NUCLEOTIDE SEQUENCE</scope>
</reference>
<dbReference type="GO" id="GO:0042834">
    <property type="term" value="F:peptidoglycan binding"/>
    <property type="evidence" value="ECO:0007669"/>
    <property type="project" value="InterPro"/>
</dbReference>
<name>A0A3B0UGY4_9ZZZZ</name>
<dbReference type="EMBL" id="UOEL01000156">
    <property type="protein sequence ID" value="VAW18886.1"/>
    <property type="molecule type" value="Genomic_DNA"/>
</dbReference>
<sequence>MKTLSFLLVFSFSIFYASAQKGDIRIEQDKKIVDLLAIYKSSNASNNYYRIQVGFGSHAKAQKIKSNVEQDFPDMYSKIDFDSPTYRVRLGKFKTKLEAERKFMEVRKKYPNAMLLKPKKSTK</sequence>
<evidence type="ECO:0000313" key="2">
    <source>
        <dbReference type="EMBL" id="VAW18886.1"/>
    </source>
</evidence>
<dbReference type="Pfam" id="PF05036">
    <property type="entry name" value="SPOR"/>
    <property type="match status" value="1"/>
</dbReference>
<dbReference type="SUPFAM" id="SSF110997">
    <property type="entry name" value="Sporulation related repeat"/>
    <property type="match status" value="1"/>
</dbReference>
<dbReference type="Gene3D" id="3.30.70.1070">
    <property type="entry name" value="Sporulation related repeat"/>
    <property type="match status" value="1"/>
</dbReference>
<dbReference type="InterPro" id="IPR007730">
    <property type="entry name" value="SPOR-like_dom"/>
</dbReference>
<organism evidence="2">
    <name type="scientific">hydrothermal vent metagenome</name>
    <dbReference type="NCBI Taxonomy" id="652676"/>
    <lineage>
        <taxon>unclassified sequences</taxon>
        <taxon>metagenomes</taxon>
        <taxon>ecological metagenomes</taxon>
    </lineage>
</organism>
<dbReference type="InterPro" id="IPR036680">
    <property type="entry name" value="SPOR-like_sf"/>
</dbReference>
<feature type="domain" description="SPOR" evidence="1">
    <location>
        <begin position="42"/>
        <end position="122"/>
    </location>
</feature>
<gene>
    <name evidence="2" type="ORF">MNBD_BACTEROID03-599</name>
</gene>
<protein>
    <recommendedName>
        <fullName evidence="1">SPOR domain-containing protein</fullName>
    </recommendedName>
</protein>